<dbReference type="PANTHER" id="PTHR12154">
    <property type="entry name" value="GLYCOSYL TRANSFERASE-RELATED"/>
    <property type="match status" value="1"/>
</dbReference>
<proteinExistence type="inferred from homology"/>
<evidence type="ECO:0000256" key="8">
    <source>
        <dbReference type="SAM" id="MobiDB-lite"/>
    </source>
</evidence>
<evidence type="ECO:0000313" key="11">
    <source>
        <dbReference type="Proteomes" id="UP001530293"/>
    </source>
</evidence>
<dbReference type="InterPro" id="IPR013969">
    <property type="entry name" value="Oligosacch_biosynth_Alg14"/>
</dbReference>
<comment type="caution">
    <text evidence="10">The sequence shown here is derived from an EMBL/GenBank/DDBJ whole genome shotgun (WGS) entry which is preliminary data.</text>
</comment>
<gene>
    <name evidence="10" type="ORF">ACHAWU_000367</name>
</gene>
<comment type="subcellular location">
    <subcellularLocation>
        <location evidence="1">Endoplasmic reticulum membrane</location>
        <topology evidence="1">Single-pass membrane protein</topology>
    </subcellularLocation>
</comment>
<evidence type="ECO:0000256" key="1">
    <source>
        <dbReference type="ARBA" id="ARBA00004389"/>
    </source>
</evidence>
<accession>A0ABD3M180</accession>
<feature type="compositionally biased region" description="Polar residues" evidence="8">
    <location>
        <begin position="73"/>
        <end position="88"/>
    </location>
</feature>
<keyword evidence="11" id="KW-1185">Reference proteome</keyword>
<reference evidence="10 11" key="1">
    <citation type="submission" date="2024-10" db="EMBL/GenBank/DDBJ databases">
        <title>Updated reference genomes for cyclostephanoid diatoms.</title>
        <authorList>
            <person name="Roberts W.R."/>
            <person name="Alverson A.J."/>
        </authorList>
    </citation>
    <scope>NUCLEOTIDE SEQUENCE [LARGE SCALE GENOMIC DNA]</scope>
    <source>
        <strain evidence="10 11">AJA232-27</strain>
    </source>
</reference>
<keyword evidence="7 9" id="KW-0472">Membrane</keyword>
<sequence>MIILGSGGHTTEMLLLLQSLDPASTTDDCNDYLKDVVYVIANSDTTSLSKLLTTMNEIENQQEDKRGAVVARSKQSASSNGKDCTSSASQRNFEIRHLPRARELHQSYFSSIFTTLYAFFQSVLLLWETKPQLILANGPGTCIPIVYAAFVMFRIFPCRRRRWWFHRHHHDEYCKIVYVESVCRVRTLSLSGKLVYPIVDSFVVHWPKLMETYDMAELCDALVPFS</sequence>
<dbReference type="GO" id="GO:0005789">
    <property type="term" value="C:endoplasmic reticulum membrane"/>
    <property type="evidence" value="ECO:0007669"/>
    <property type="project" value="UniProtKB-SubCell"/>
</dbReference>
<evidence type="ECO:0000256" key="3">
    <source>
        <dbReference type="ARBA" id="ARBA00017467"/>
    </source>
</evidence>
<dbReference type="Gene3D" id="3.40.50.2000">
    <property type="entry name" value="Glycogen Phosphorylase B"/>
    <property type="match status" value="1"/>
</dbReference>
<organism evidence="10 11">
    <name type="scientific">Discostella pseudostelligera</name>
    <dbReference type="NCBI Taxonomy" id="259834"/>
    <lineage>
        <taxon>Eukaryota</taxon>
        <taxon>Sar</taxon>
        <taxon>Stramenopiles</taxon>
        <taxon>Ochrophyta</taxon>
        <taxon>Bacillariophyta</taxon>
        <taxon>Coscinodiscophyceae</taxon>
        <taxon>Thalassiosirophycidae</taxon>
        <taxon>Stephanodiscales</taxon>
        <taxon>Stephanodiscaceae</taxon>
        <taxon>Discostella</taxon>
    </lineage>
</organism>
<evidence type="ECO:0000256" key="7">
    <source>
        <dbReference type="ARBA" id="ARBA00023136"/>
    </source>
</evidence>
<feature type="region of interest" description="Disordered" evidence="8">
    <location>
        <begin position="63"/>
        <end position="88"/>
    </location>
</feature>
<feature type="transmembrane region" description="Helical" evidence="9">
    <location>
        <begin position="133"/>
        <end position="156"/>
    </location>
</feature>
<dbReference type="Proteomes" id="UP001530293">
    <property type="component" value="Unassembled WGS sequence"/>
</dbReference>
<evidence type="ECO:0000256" key="9">
    <source>
        <dbReference type="SAM" id="Phobius"/>
    </source>
</evidence>
<keyword evidence="5" id="KW-0256">Endoplasmic reticulum</keyword>
<dbReference type="AlphaFoldDB" id="A0ABD3M180"/>
<evidence type="ECO:0000256" key="5">
    <source>
        <dbReference type="ARBA" id="ARBA00022824"/>
    </source>
</evidence>
<keyword evidence="6 9" id="KW-1133">Transmembrane helix</keyword>
<dbReference type="PANTHER" id="PTHR12154:SF4">
    <property type="entry name" value="UDP-N-ACETYLGLUCOSAMINE TRANSFERASE SUBUNIT ALG14 HOMOLOG"/>
    <property type="match status" value="1"/>
</dbReference>
<feature type="transmembrane region" description="Helical" evidence="9">
    <location>
        <begin position="108"/>
        <end position="127"/>
    </location>
</feature>
<evidence type="ECO:0000256" key="4">
    <source>
        <dbReference type="ARBA" id="ARBA00022692"/>
    </source>
</evidence>
<evidence type="ECO:0000256" key="2">
    <source>
        <dbReference type="ARBA" id="ARBA00009731"/>
    </source>
</evidence>
<keyword evidence="4 9" id="KW-0812">Transmembrane</keyword>
<comment type="similarity">
    <text evidence="2">Belongs to the ALG14 family.</text>
</comment>
<evidence type="ECO:0000313" key="10">
    <source>
        <dbReference type="EMBL" id="KAL3757726.1"/>
    </source>
</evidence>
<dbReference type="Pfam" id="PF08660">
    <property type="entry name" value="Alg14"/>
    <property type="match status" value="1"/>
</dbReference>
<dbReference type="EMBL" id="JALLBG020000254">
    <property type="protein sequence ID" value="KAL3757726.1"/>
    <property type="molecule type" value="Genomic_DNA"/>
</dbReference>
<evidence type="ECO:0000256" key="6">
    <source>
        <dbReference type="ARBA" id="ARBA00022989"/>
    </source>
</evidence>
<name>A0ABD3M180_9STRA</name>
<protein>
    <recommendedName>
        <fullName evidence="3">UDP-N-acetylglucosamine transferase subunit ALG14</fullName>
    </recommendedName>
</protein>